<dbReference type="OrthoDB" id="8452569at2"/>
<proteinExistence type="predicted"/>
<evidence type="ECO:0000313" key="1">
    <source>
        <dbReference type="EMBL" id="QCI63080.1"/>
    </source>
</evidence>
<gene>
    <name evidence="1" type="ORF">E8M01_01780</name>
</gene>
<dbReference type="KEGG" id="pstg:E8M01_01780"/>
<sequence length="76" mass="8179">MTKLFAHLEADGSYSPDVLAMMQVIHMSVCAELAVPLDDHVTREAVAEAIVRQIDLGNHDVTAVTETARSAARTTS</sequence>
<dbReference type="EMBL" id="CP039690">
    <property type="protein sequence ID" value="QCI63080.1"/>
    <property type="molecule type" value="Genomic_DNA"/>
</dbReference>
<keyword evidence="2" id="KW-1185">Reference proteome</keyword>
<organism evidence="1 2">
    <name type="scientific">Phreatobacter stygius</name>
    <dbReference type="NCBI Taxonomy" id="1940610"/>
    <lineage>
        <taxon>Bacteria</taxon>
        <taxon>Pseudomonadati</taxon>
        <taxon>Pseudomonadota</taxon>
        <taxon>Alphaproteobacteria</taxon>
        <taxon>Hyphomicrobiales</taxon>
        <taxon>Phreatobacteraceae</taxon>
        <taxon>Phreatobacter</taxon>
    </lineage>
</organism>
<evidence type="ECO:0000313" key="2">
    <source>
        <dbReference type="Proteomes" id="UP000298781"/>
    </source>
</evidence>
<reference evidence="1 2" key="1">
    <citation type="submission" date="2019-04" db="EMBL/GenBank/DDBJ databases">
        <title>Phreatobacter aquaticus sp. nov.</title>
        <authorList>
            <person name="Choi A."/>
        </authorList>
    </citation>
    <scope>NUCLEOTIDE SEQUENCE [LARGE SCALE GENOMIC DNA]</scope>
    <source>
        <strain evidence="1 2">KCTC 52518</strain>
    </source>
</reference>
<dbReference type="RefSeq" id="WP_136958543.1">
    <property type="nucleotide sequence ID" value="NZ_CP039690.1"/>
</dbReference>
<name>A0A4D7AZC9_9HYPH</name>
<dbReference type="AlphaFoldDB" id="A0A4D7AZC9"/>
<accession>A0A4D7AZC9</accession>
<protein>
    <submittedName>
        <fullName evidence="1">Uncharacterized protein</fullName>
    </submittedName>
</protein>
<dbReference type="Proteomes" id="UP000298781">
    <property type="component" value="Chromosome"/>
</dbReference>